<gene>
    <name evidence="1" type="ORF">HMPREF9441_00714</name>
</gene>
<dbReference type="AlphaFoldDB" id="G5SMY7"/>
<comment type="caution">
    <text evidence="1">The sequence shown here is derived from an EMBL/GenBank/DDBJ whole genome shotgun (WGS) entry which is preliminary data.</text>
</comment>
<name>G5SMY7_9BACT</name>
<organism evidence="1 2">
    <name type="scientific">Paraprevotella clara YIT 11840</name>
    <dbReference type="NCBI Taxonomy" id="762968"/>
    <lineage>
        <taxon>Bacteria</taxon>
        <taxon>Pseudomonadati</taxon>
        <taxon>Bacteroidota</taxon>
        <taxon>Bacteroidia</taxon>
        <taxon>Bacteroidales</taxon>
        <taxon>Prevotellaceae</taxon>
        <taxon>Paraprevotella</taxon>
    </lineage>
</organism>
<dbReference type="PATRIC" id="fig|762968.3.peg.637"/>
<dbReference type="Proteomes" id="UP000003598">
    <property type="component" value="Unassembled WGS sequence"/>
</dbReference>
<evidence type="ECO:0000313" key="2">
    <source>
        <dbReference type="Proteomes" id="UP000003598"/>
    </source>
</evidence>
<dbReference type="HOGENOM" id="CLU_2975169_0_0_10"/>
<reference evidence="1 2" key="1">
    <citation type="submission" date="2011-03" db="EMBL/GenBank/DDBJ databases">
        <authorList>
            <person name="Weinstock G."/>
            <person name="Sodergren E."/>
            <person name="Clifton S."/>
            <person name="Fulton L."/>
            <person name="Fulton B."/>
            <person name="Courtney L."/>
            <person name="Fronick C."/>
            <person name="Harrison M."/>
            <person name="Strong C."/>
            <person name="Farmer C."/>
            <person name="Delahaunty K."/>
            <person name="Markovic C."/>
            <person name="Hall O."/>
            <person name="Minx P."/>
            <person name="Tomlinson C."/>
            <person name="Mitreva M."/>
            <person name="Hou S."/>
            <person name="Chen J."/>
            <person name="Wollam A."/>
            <person name="Pepin K.H."/>
            <person name="Johnson M."/>
            <person name="Bhonagiri V."/>
            <person name="Zhang X."/>
            <person name="Suruliraj S."/>
            <person name="Warren W."/>
            <person name="Chinwalla A."/>
            <person name="Mardis E.R."/>
            <person name="Wilson R.K."/>
        </authorList>
    </citation>
    <scope>NUCLEOTIDE SEQUENCE [LARGE SCALE GENOMIC DNA]</scope>
    <source>
        <strain evidence="1 2">YIT 11840</strain>
    </source>
</reference>
<accession>G5SMY7</accession>
<proteinExistence type="predicted"/>
<sequence>MFHRLLQTVCPQSVRRRIFVFTGTQQGIFSAAQNVLSIAKSPLPLQGAGFLSEVGKPV</sequence>
<evidence type="ECO:0000313" key="1">
    <source>
        <dbReference type="EMBL" id="EHH01404.1"/>
    </source>
</evidence>
<dbReference type="STRING" id="762968.HMPREF9441_00714"/>
<keyword evidence="2" id="KW-1185">Reference proteome</keyword>
<protein>
    <submittedName>
        <fullName evidence="1">Uncharacterized protein</fullName>
    </submittedName>
</protein>
<dbReference type="EMBL" id="AFFY01000010">
    <property type="protein sequence ID" value="EHH01404.1"/>
    <property type="molecule type" value="Genomic_DNA"/>
</dbReference>